<dbReference type="InterPro" id="IPR032675">
    <property type="entry name" value="LRR_dom_sf"/>
</dbReference>
<reference evidence="11" key="1">
    <citation type="submission" date="2025-08" db="UniProtKB">
        <authorList>
            <consortium name="RefSeq"/>
        </authorList>
    </citation>
    <scope>IDENTIFICATION</scope>
</reference>
<feature type="compositionally biased region" description="Low complexity" evidence="6">
    <location>
        <begin position="390"/>
        <end position="401"/>
    </location>
</feature>
<keyword evidence="7" id="KW-0812">Transmembrane</keyword>
<feature type="region of interest" description="Disordered" evidence="6">
    <location>
        <begin position="507"/>
        <end position="543"/>
    </location>
</feature>
<dbReference type="InterPro" id="IPR036179">
    <property type="entry name" value="Ig-like_dom_sf"/>
</dbReference>
<dbReference type="PROSITE" id="PS50835">
    <property type="entry name" value="IG_LIKE"/>
    <property type="match status" value="1"/>
</dbReference>
<dbReference type="PRINTS" id="PR00019">
    <property type="entry name" value="LEURICHRPT"/>
</dbReference>
<dbReference type="InterPro" id="IPR013783">
    <property type="entry name" value="Ig-like_fold"/>
</dbReference>
<keyword evidence="3" id="KW-0677">Repeat</keyword>
<evidence type="ECO:0000313" key="10">
    <source>
        <dbReference type="Proteomes" id="UP000694888"/>
    </source>
</evidence>
<dbReference type="InterPro" id="IPR013098">
    <property type="entry name" value="Ig_I-set"/>
</dbReference>
<gene>
    <name evidence="11" type="primary">LOC106011386</name>
</gene>
<evidence type="ECO:0000256" key="3">
    <source>
        <dbReference type="ARBA" id="ARBA00022737"/>
    </source>
</evidence>
<evidence type="ECO:0000256" key="6">
    <source>
        <dbReference type="SAM" id="MobiDB-lite"/>
    </source>
</evidence>
<evidence type="ECO:0000256" key="4">
    <source>
        <dbReference type="ARBA" id="ARBA00023157"/>
    </source>
</evidence>
<evidence type="ECO:0000256" key="2">
    <source>
        <dbReference type="ARBA" id="ARBA00022729"/>
    </source>
</evidence>
<sequence length="557" mass="59584">MMILQSTKPQVFAVLAIILSTILAFTPHVNGQCPAQCQCHDLNGHSVICSLSDVSSIPSGLAASTVRLTIMGQGAAKFSLSSLSRADFNGLVNLVSLKISFTELTTVSEDSFIDLVNLTRIDLSNNRISTILPNTFASLRKLTHIFLSNNPGAKIEDRAFWNVPSLREVYLGGLGLTELHPNMFYNLNSLTKLDLSANQLTSFPADFLAHMPTLRSLDLSYNNLTYLKDDLAPYFGKLQRVWLGGNQWRCNCLITWLKKYPHAVAAGKTDALTCAGPPALQHQHLMDVEESLLKCEPPALKDCPLKVTSEEGGTVGIRCLVTGEPYPNVTWTFVEGTQMTSDRINDVPSDWVAVHVDSIPLSYDGILVVTAVNNVGNDTCKIEVDVHPPHTTTVATTNPTPDSSKKPSTRTSLTSIVTRSTSPVGLSASSSLSPLSSNNPAVLSPSSPGNRAVSSSSLPQPAPAQSSPAEDNAHVIALAAVFGTAALILASVLTVFGVKKLTSLSSQTRISVTPDSQQRRKSLSSTPELTDMTNIPGTPQALRPGMAAKGAMAFLKP</sequence>
<evidence type="ECO:0000313" key="11">
    <source>
        <dbReference type="RefSeq" id="XP_012936245.1"/>
    </source>
</evidence>
<feature type="compositionally biased region" description="Low complexity" evidence="6">
    <location>
        <begin position="422"/>
        <end position="468"/>
    </location>
</feature>
<feature type="region of interest" description="Disordered" evidence="6">
    <location>
        <begin position="390"/>
        <end position="468"/>
    </location>
</feature>
<dbReference type="InterPro" id="IPR001611">
    <property type="entry name" value="Leu-rich_rpt"/>
</dbReference>
<organism evidence="10 11">
    <name type="scientific">Aplysia californica</name>
    <name type="common">California sea hare</name>
    <dbReference type="NCBI Taxonomy" id="6500"/>
    <lineage>
        <taxon>Eukaryota</taxon>
        <taxon>Metazoa</taxon>
        <taxon>Spiralia</taxon>
        <taxon>Lophotrochozoa</taxon>
        <taxon>Mollusca</taxon>
        <taxon>Gastropoda</taxon>
        <taxon>Heterobranchia</taxon>
        <taxon>Euthyneura</taxon>
        <taxon>Tectipleura</taxon>
        <taxon>Aplysiida</taxon>
        <taxon>Aplysioidea</taxon>
        <taxon>Aplysiidae</taxon>
        <taxon>Aplysia</taxon>
    </lineage>
</organism>
<dbReference type="Gene3D" id="3.80.10.10">
    <property type="entry name" value="Ribonuclease Inhibitor"/>
    <property type="match status" value="2"/>
</dbReference>
<feature type="chain" id="PRO_5047435146" evidence="8">
    <location>
        <begin position="32"/>
        <end position="557"/>
    </location>
</feature>
<dbReference type="PROSITE" id="PS51450">
    <property type="entry name" value="LRR"/>
    <property type="match status" value="2"/>
</dbReference>
<keyword evidence="4" id="KW-1015">Disulfide bond</keyword>
<keyword evidence="10" id="KW-1185">Reference proteome</keyword>
<dbReference type="SMART" id="SM00369">
    <property type="entry name" value="LRR_TYP"/>
    <property type="match status" value="6"/>
</dbReference>
<dbReference type="SUPFAM" id="SSF52058">
    <property type="entry name" value="L domain-like"/>
    <property type="match status" value="1"/>
</dbReference>
<dbReference type="Proteomes" id="UP000694888">
    <property type="component" value="Unplaced"/>
</dbReference>
<keyword evidence="1" id="KW-0433">Leucine-rich repeat</keyword>
<dbReference type="PANTHER" id="PTHR45842">
    <property type="entry name" value="SYNAPTIC ADHESION-LIKE MOLECULE SALM"/>
    <property type="match status" value="1"/>
</dbReference>
<dbReference type="SUPFAM" id="SSF48726">
    <property type="entry name" value="Immunoglobulin"/>
    <property type="match status" value="1"/>
</dbReference>
<accession>A0ABM0ZX05</accession>
<feature type="compositionally biased region" description="Polar residues" evidence="6">
    <location>
        <begin position="409"/>
        <end position="421"/>
    </location>
</feature>
<dbReference type="InterPro" id="IPR050467">
    <property type="entry name" value="LRFN"/>
</dbReference>
<feature type="domain" description="Ig-like" evidence="9">
    <location>
        <begin position="298"/>
        <end position="395"/>
    </location>
</feature>
<evidence type="ECO:0000256" key="5">
    <source>
        <dbReference type="ARBA" id="ARBA00023180"/>
    </source>
</evidence>
<dbReference type="Pfam" id="PF07679">
    <property type="entry name" value="I-set"/>
    <property type="match status" value="1"/>
</dbReference>
<keyword evidence="7" id="KW-0472">Membrane</keyword>
<evidence type="ECO:0000259" key="9">
    <source>
        <dbReference type="PROSITE" id="PS50835"/>
    </source>
</evidence>
<evidence type="ECO:0000256" key="8">
    <source>
        <dbReference type="SAM" id="SignalP"/>
    </source>
</evidence>
<keyword evidence="5" id="KW-0325">Glycoprotein</keyword>
<evidence type="ECO:0000256" key="7">
    <source>
        <dbReference type="SAM" id="Phobius"/>
    </source>
</evidence>
<dbReference type="Gene3D" id="2.60.40.10">
    <property type="entry name" value="Immunoglobulins"/>
    <property type="match status" value="1"/>
</dbReference>
<feature type="transmembrane region" description="Helical" evidence="7">
    <location>
        <begin position="475"/>
        <end position="498"/>
    </location>
</feature>
<dbReference type="PANTHER" id="PTHR45842:SF12">
    <property type="entry name" value="KEKKON 5, ISOFORM A"/>
    <property type="match status" value="1"/>
</dbReference>
<dbReference type="SMART" id="SM00082">
    <property type="entry name" value="LRRCT"/>
    <property type="match status" value="1"/>
</dbReference>
<feature type="compositionally biased region" description="Polar residues" evidence="6">
    <location>
        <begin position="523"/>
        <end position="537"/>
    </location>
</feature>
<evidence type="ECO:0000256" key="1">
    <source>
        <dbReference type="ARBA" id="ARBA00022614"/>
    </source>
</evidence>
<protein>
    <submittedName>
        <fullName evidence="11">Leucine-rich repeat and fibronectin type III domain-containing protein 1-like protein</fullName>
    </submittedName>
</protein>
<dbReference type="InterPro" id="IPR000483">
    <property type="entry name" value="Cys-rich_flank_reg_C"/>
</dbReference>
<keyword evidence="7" id="KW-1133">Transmembrane helix</keyword>
<dbReference type="GeneID" id="106011386"/>
<dbReference type="InterPro" id="IPR007110">
    <property type="entry name" value="Ig-like_dom"/>
</dbReference>
<name>A0ABM0ZX05_APLCA</name>
<dbReference type="Pfam" id="PF13855">
    <property type="entry name" value="LRR_8"/>
    <property type="match status" value="2"/>
</dbReference>
<dbReference type="InterPro" id="IPR003591">
    <property type="entry name" value="Leu-rich_rpt_typical-subtyp"/>
</dbReference>
<dbReference type="RefSeq" id="XP_012936245.1">
    <property type="nucleotide sequence ID" value="XM_013080791.2"/>
</dbReference>
<feature type="compositionally biased region" description="Polar residues" evidence="6">
    <location>
        <begin position="507"/>
        <end position="516"/>
    </location>
</feature>
<dbReference type="CDD" id="cd00096">
    <property type="entry name" value="Ig"/>
    <property type="match status" value="1"/>
</dbReference>
<proteinExistence type="predicted"/>
<keyword evidence="2 8" id="KW-0732">Signal</keyword>
<feature type="signal peptide" evidence="8">
    <location>
        <begin position="1"/>
        <end position="31"/>
    </location>
</feature>